<reference evidence="3 4" key="1">
    <citation type="submission" date="2017-08" db="EMBL/GenBank/DDBJ databases">
        <title>WGS of Clinical strains of the CDC Group NO-1 linked to zoonotic infections in humans.</title>
        <authorList>
            <person name="Bernier A.-M."/>
            <person name="Bernard K."/>
        </authorList>
    </citation>
    <scope>NUCLEOTIDE SEQUENCE [LARGE SCALE GENOMIC DNA]</scope>
    <source>
        <strain evidence="3 4">NML00-0135</strain>
    </source>
</reference>
<proteinExistence type="predicted"/>
<sequence>MPAPRMHTSKPLFDMAAIVGGFAGRAGPVSWPCASSSALRKAGRAAKRHRHGCRTVQSSGEGAAPAGYDGRKRRNGFLALDFSGPCGAWRPVALSAPCRFLRRPSSQSKGCTMSPTAVFRLPCARRLQRLPLLLGALCTALSAVSALPAHAQNNPNMPGYIPPAILHNLHMCGAANCTTAPSPPRPAQPLSSFEQYCRDIGGCQFNNTTAWRHQLGFGVAVVGFDAPQLRRDPTHNRGSLFMATANDPHKAEQEAMGDCISRRFSDCRVIARVANACTAIVEASRYLPNGGGRAYSRFYVSPAVPLGNLGDHLDKGGHAHQDFRNEAEKSAIAACKNDPGGQGQSCSSSPSVLCARDLITPF</sequence>
<accession>A0A2A2ADR6</accession>
<dbReference type="InterPro" id="IPR025240">
    <property type="entry name" value="DUF4189"/>
</dbReference>
<evidence type="ECO:0000259" key="2">
    <source>
        <dbReference type="Pfam" id="PF13827"/>
    </source>
</evidence>
<comment type="caution">
    <text evidence="3">The sequence shown here is derived from an EMBL/GenBank/DDBJ whole genome shotgun (WGS) entry which is preliminary data.</text>
</comment>
<evidence type="ECO:0000256" key="1">
    <source>
        <dbReference type="SAM" id="MobiDB-lite"/>
    </source>
</evidence>
<dbReference type="AlphaFoldDB" id="A0A2A2ADR6"/>
<dbReference type="Proteomes" id="UP000218054">
    <property type="component" value="Unassembled WGS sequence"/>
</dbReference>
<dbReference type="EMBL" id="NSJB01000008">
    <property type="protein sequence ID" value="PAT36690.1"/>
    <property type="molecule type" value="Genomic_DNA"/>
</dbReference>
<feature type="domain" description="DUF4189" evidence="2">
    <location>
        <begin position="246"/>
        <end position="347"/>
    </location>
</feature>
<organism evidence="3 4">
    <name type="scientific">Vandammella animalimorsus</name>
    <dbReference type="NCBI Taxonomy" id="2029117"/>
    <lineage>
        <taxon>Bacteria</taxon>
        <taxon>Pseudomonadati</taxon>
        <taxon>Pseudomonadota</taxon>
        <taxon>Betaproteobacteria</taxon>
        <taxon>Burkholderiales</taxon>
        <taxon>Comamonadaceae</taxon>
        <taxon>Vandammella</taxon>
    </lineage>
</organism>
<keyword evidence="4" id="KW-1185">Reference proteome</keyword>
<gene>
    <name evidence="3" type="ORF">CK625_10390</name>
</gene>
<protein>
    <recommendedName>
        <fullName evidence="2">DUF4189 domain-containing protein</fullName>
    </recommendedName>
</protein>
<name>A0A2A2ADR6_9BURK</name>
<feature type="region of interest" description="Disordered" evidence="1">
    <location>
        <begin position="48"/>
        <end position="67"/>
    </location>
</feature>
<evidence type="ECO:0000313" key="3">
    <source>
        <dbReference type="EMBL" id="PAT36690.1"/>
    </source>
</evidence>
<evidence type="ECO:0000313" key="4">
    <source>
        <dbReference type="Proteomes" id="UP000218054"/>
    </source>
</evidence>
<dbReference type="Pfam" id="PF13827">
    <property type="entry name" value="DUF4189"/>
    <property type="match status" value="1"/>
</dbReference>